<dbReference type="EMBL" id="BDDD01001712">
    <property type="protein sequence ID" value="GAV77918.1"/>
    <property type="molecule type" value="Genomic_DNA"/>
</dbReference>
<dbReference type="OrthoDB" id="1821166at2759"/>
<evidence type="ECO:0000256" key="1">
    <source>
        <dbReference type="SAM" id="MobiDB-lite"/>
    </source>
</evidence>
<sequence>MTSHWVHPTSNKCGEDQISERFPAPKVNHSRIKGNLNSEVGELPKTRGLRFKKQRSESIEEELEDNPDGFCDNIRDKMSFGVSWDVHVNAIYSLEAVVLKVILLESDRHGYTNREICKNPKPTVVDGS</sequence>
<feature type="compositionally biased region" description="Polar residues" evidence="1">
    <location>
        <begin position="1"/>
        <end position="12"/>
    </location>
</feature>
<evidence type="ECO:0000313" key="2">
    <source>
        <dbReference type="EMBL" id="GAV77918.1"/>
    </source>
</evidence>
<evidence type="ECO:0000313" key="3">
    <source>
        <dbReference type="Proteomes" id="UP000187406"/>
    </source>
</evidence>
<dbReference type="Proteomes" id="UP000187406">
    <property type="component" value="Unassembled WGS sequence"/>
</dbReference>
<proteinExistence type="predicted"/>
<keyword evidence="3" id="KW-1185">Reference proteome</keyword>
<comment type="caution">
    <text evidence="2">The sequence shown here is derived from an EMBL/GenBank/DDBJ whole genome shotgun (WGS) entry which is preliminary data.</text>
</comment>
<name>A0A1Q3CCS0_CEPFO</name>
<organism evidence="2 3">
    <name type="scientific">Cephalotus follicularis</name>
    <name type="common">Albany pitcher plant</name>
    <dbReference type="NCBI Taxonomy" id="3775"/>
    <lineage>
        <taxon>Eukaryota</taxon>
        <taxon>Viridiplantae</taxon>
        <taxon>Streptophyta</taxon>
        <taxon>Embryophyta</taxon>
        <taxon>Tracheophyta</taxon>
        <taxon>Spermatophyta</taxon>
        <taxon>Magnoliopsida</taxon>
        <taxon>eudicotyledons</taxon>
        <taxon>Gunneridae</taxon>
        <taxon>Pentapetalae</taxon>
        <taxon>rosids</taxon>
        <taxon>fabids</taxon>
        <taxon>Oxalidales</taxon>
        <taxon>Cephalotaceae</taxon>
        <taxon>Cephalotus</taxon>
    </lineage>
</organism>
<dbReference type="AlphaFoldDB" id="A0A1Q3CCS0"/>
<protein>
    <submittedName>
        <fullName evidence="2">Uncharacterized protein</fullName>
    </submittedName>
</protein>
<reference evidence="3" key="1">
    <citation type="submission" date="2016-04" db="EMBL/GenBank/DDBJ databases">
        <title>Cephalotus genome sequencing.</title>
        <authorList>
            <person name="Fukushima K."/>
            <person name="Hasebe M."/>
            <person name="Fang X."/>
        </authorList>
    </citation>
    <scope>NUCLEOTIDE SEQUENCE [LARGE SCALE GENOMIC DNA]</scope>
    <source>
        <strain evidence="3">cv. St1</strain>
    </source>
</reference>
<accession>A0A1Q3CCS0</accession>
<gene>
    <name evidence="2" type="ORF">CFOL_v3_21386</name>
</gene>
<dbReference type="InParanoid" id="A0A1Q3CCS0"/>
<feature type="region of interest" description="Disordered" evidence="1">
    <location>
        <begin position="1"/>
        <end position="39"/>
    </location>
</feature>